<keyword evidence="1" id="KW-0732">Signal</keyword>
<sequence>MRPGIKPILLLAFASMTGACAQNVAKTPVPIGGSRADAAIEMAYQVGLFEKPVVDWTAAEDAASRRCRQWGYARAEGYEGVRTRCDVSDGYGTCLRTTVIRTYQCLE</sequence>
<protein>
    <submittedName>
        <fullName evidence="2">YecR-like lipoprotein</fullName>
    </submittedName>
</protein>
<dbReference type="Proteomes" id="UP000184066">
    <property type="component" value="Unassembled WGS sequence"/>
</dbReference>
<dbReference type="STRING" id="1189325.SAMN04488119_106138"/>
<evidence type="ECO:0000313" key="2">
    <source>
        <dbReference type="EMBL" id="SHN69393.1"/>
    </source>
</evidence>
<accession>A0A1M7TFF3</accession>
<dbReference type="InterPro" id="IPR025731">
    <property type="entry name" value="YecR-like"/>
</dbReference>
<proteinExistence type="predicted"/>
<organism evidence="2 3">
    <name type="scientific">Oceanicella actignis</name>
    <dbReference type="NCBI Taxonomy" id="1189325"/>
    <lineage>
        <taxon>Bacteria</taxon>
        <taxon>Pseudomonadati</taxon>
        <taxon>Pseudomonadota</taxon>
        <taxon>Alphaproteobacteria</taxon>
        <taxon>Rhodobacterales</taxon>
        <taxon>Paracoccaceae</taxon>
        <taxon>Oceanicella</taxon>
    </lineage>
</organism>
<dbReference type="RefSeq" id="WP_072747503.1">
    <property type="nucleotide sequence ID" value="NZ_FOHL01000006.1"/>
</dbReference>
<keyword evidence="2" id="KW-0449">Lipoprotein</keyword>
<evidence type="ECO:0000313" key="3">
    <source>
        <dbReference type="Proteomes" id="UP000184066"/>
    </source>
</evidence>
<dbReference type="OrthoDB" id="8607336at2"/>
<name>A0A1M7TFF3_9RHOB</name>
<keyword evidence="3" id="KW-1185">Reference proteome</keyword>
<dbReference type="Pfam" id="PF13992">
    <property type="entry name" value="YecR"/>
    <property type="match status" value="1"/>
</dbReference>
<dbReference type="EMBL" id="FRDL01000006">
    <property type="protein sequence ID" value="SHN69393.1"/>
    <property type="molecule type" value="Genomic_DNA"/>
</dbReference>
<evidence type="ECO:0000256" key="1">
    <source>
        <dbReference type="SAM" id="SignalP"/>
    </source>
</evidence>
<feature type="signal peptide" evidence="1">
    <location>
        <begin position="1"/>
        <end position="21"/>
    </location>
</feature>
<feature type="chain" id="PRO_5009929424" evidence="1">
    <location>
        <begin position="22"/>
        <end position="107"/>
    </location>
</feature>
<dbReference type="PROSITE" id="PS51257">
    <property type="entry name" value="PROKAR_LIPOPROTEIN"/>
    <property type="match status" value="1"/>
</dbReference>
<dbReference type="AlphaFoldDB" id="A0A1M7TFF3"/>
<reference evidence="2 3" key="1">
    <citation type="submission" date="2016-12" db="EMBL/GenBank/DDBJ databases">
        <authorList>
            <person name="Song W.-J."/>
            <person name="Kurnit D.M."/>
        </authorList>
    </citation>
    <scope>NUCLEOTIDE SEQUENCE [LARGE SCALE GENOMIC DNA]</scope>
    <source>
        <strain evidence="2 3">CGMCC 1.10808</strain>
    </source>
</reference>
<gene>
    <name evidence="2" type="ORF">SAMN05216200_10664</name>
</gene>